<proteinExistence type="inferred from homology"/>
<dbReference type="PANTHER" id="PTHR30061">
    <property type="entry name" value="MALTOSE-BINDING PERIPLASMIC PROTEIN"/>
    <property type="match status" value="1"/>
</dbReference>
<dbReference type="EMBL" id="CP051151">
    <property type="protein sequence ID" value="QLY39687.1"/>
    <property type="molecule type" value="Genomic_DNA"/>
</dbReference>
<dbReference type="Gene3D" id="3.40.190.10">
    <property type="entry name" value="Periplasmic binding protein-like II"/>
    <property type="match status" value="2"/>
</dbReference>
<evidence type="ECO:0000256" key="1">
    <source>
        <dbReference type="ARBA" id="ARBA00008520"/>
    </source>
</evidence>
<dbReference type="PANTHER" id="PTHR30061:SF50">
    <property type="entry name" value="MALTOSE_MALTODEXTRIN-BINDING PERIPLASMIC PROTEIN"/>
    <property type="match status" value="1"/>
</dbReference>
<sequence length="473" mass="51839">MKKIFTLMLFGLAAIALIGCSSDEPTNTTEGDSTQQTTETQVPTYTEKQENPYIDGGNIVIWVGVESEEFYQGVVNDYIDEYNANPAYPYYYPHTIEVRAVDGGTAAGVFLDDPAAGPDILSVAHDNLGRLIAGSPAISPITDQTLLNQINSQNTEEIVKVITGDSEGVDYVFGVPYEAQSLVLYYNNKYLNEEDVKTWEGIWAKAKELNKQAVAVTGIDGFNNSFLVLSSFAETGEMPVSIYEGGVLTNTELVNDGMISIMKWGQRFFSDPNGAGEASDSGWEVDLANEAILSIVGGSWHFNAATSALGENLSVAVLPTYTLTADDVYGTIEAGTVMQSGTFADAKMFVMNKRSPYLQFLQPILTYMTEKSIQEASFLENGTLPAYKNAITEFDGMSGDDILTLLAVSQIKMFEHGIPQPFGVDARYNFYYYQKQGPEKLFDILVNTDGAFSTDAEIIAQMEIVEAIWRNNN</sequence>
<dbReference type="GO" id="GO:1901982">
    <property type="term" value="F:maltose binding"/>
    <property type="evidence" value="ECO:0007669"/>
    <property type="project" value="TreeGrafter"/>
</dbReference>
<accession>A0A7L6N377</accession>
<evidence type="ECO:0000256" key="4">
    <source>
        <dbReference type="SAM" id="SignalP"/>
    </source>
</evidence>
<evidence type="ECO:0000256" key="2">
    <source>
        <dbReference type="ARBA" id="ARBA00022448"/>
    </source>
</evidence>
<keyword evidence="3 4" id="KW-0732">Signal</keyword>
<organism evidence="5 6">
    <name type="scientific">Hujiaoplasma nucleasis</name>
    <dbReference type="NCBI Taxonomy" id="2725268"/>
    <lineage>
        <taxon>Bacteria</taxon>
        <taxon>Bacillati</taxon>
        <taxon>Mycoplasmatota</taxon>
        <taxon>Mollicutes</taxon>
        <taxon>Candidatus Izemoplasmatales</taxon>
        <taxon>Hujiaoplasmataceae</taxon>
        <taxon>Hujiaoplasma</taxon>
    </lineage>
</organism>
<dbReference type="GO" id="GO:0015768">
    <property type="term" value="P:maltose transport"/>
    <property type="evidence" value="ECO:0007669"/>
    <property type="project" value="TreeGrafter"/>
</dbReference>
<dbReference type="Proteomes" id="UP000512167">
    <property type="component" value="Chromosome"/>
</dbReference>
<evidence type="ECO:0000313" key="5">
    <source>
        <dbReference type="EMBL" id="QLY39687.1"/>
    </source>
</evidence>
<dbReference type="AlphaFoldDB" id="A0A7L6N377"/>
<keyword evidence="2" id="KW-0813">Transport</keyword>
<dbReference type="GO" id="GO:0055052">
    <property type="term" value="C:ATP-binding cassette (ABC) transporter complex, substrate-binding subunit-containing"/>
    <property type="evidence" value="ECO:0007669"/>
    <property type="project" value="TreeGrafter"/>
</dbReference>
<keyword evidence="6" id="KW-1185">Reference proteome</keyword>
<dbReference type="RefSeq" id="WP_312032166.1">
    <property type="nucleotide sequence ID" value="NZ_CP051151.1"/>
</dbReference>
<reference evidence="5 6" key="1">
    <citation type="submission" date="2020-04" db="EMBL/GenBank/DDBJ databases">
        <authorList>
            <person name="Zheng R.K."/>
            <person name="Sun C.M."/>
        </authorList>
    </citation>
    <scope>NUCLEOTIDE SEQUENCE [LARGE SCALE GENOMIC DNA]</scope>
    <source>
        <strain evidence="6">zrk29</strain>
    </source>
</reference>
<comment type="similarity">
    <text evidence="1">Belongs to the bacterial solute-binding protein 1 family.</text>
</comment>
<dbReference type="PROSITE" id="PS51257">
    <property type="entry name" value="PROKAR_LIPOPROTEIN"/>
    <property type="match status" value="1"/>
</dbReference>
<protein>
    <submittedName>
        <fullName evidence="5">Extracellular solute-binding protein</fullName>
    </submittedName>
</protein>
<dbReference type="SUPFAM" id="SSF53850">
    <property type="entry name" value="Periplasmic binding protein-like II"/>
    <property type="match status" value="1"/>
</dbReference>
<feature type="chain" id="PRO_5029463285" evidence="4">
    <location>
        <begin position="19"/>
        <end position="473"/>
    </location>
</feature>
<evidence type="ECO:0000313" key="6">
    <source>
        <dbReference type="Proteomes" id="UP000512167"/>
    </source>
</evidence>
<feature type="signal peptide" evidence="4">
    <location>
        <begin position="1"/>
        <end position="18"/>
    </location>
</feature>
<gene>
    <name evidence="5" type="ORF">HF295_01940</name>
</gene>
<dbReference type="GO" id="GO:0042956">
    <property type="term" value="P:maltodextrin transmembrane transport"/>
    <property type="evidence" value="ECO:0007669"/>
    <property type="project" value="TreeGrafter"/>
</dbReference>
<dbReference type="InterPro" id="IPR006059">
    <property type="entry name" value="SBP"/>
</dbReference>
<dbReference type="Pfam" id="PF13416">
    <property type="entry name" value="SBP_bac_8"/>
    <property type="match status" value="1"/>
</dbReference>
<evidence type="ECO:0000256" key="3">
    <source>
        <dbReference type="ARBA" id="ARBA00022729"/>
    </source>
</evidence>
<dbReference type="KEGG" id="tbk:HF295_01940"/>
<name>A0A7L6N377_9MOLU</name>